<gene>
    <name evidence="1" type="ORF">ACFSJ0_46110</name>
</gene>
<evidence type="ECO:0000313" key="1">
    <source>
        <dbReference type="EMBL" id="MFD1544488.1"/>
    </source>
</evidence>
<accession>A0ABW4GPQ9</accession>
<dbReference type="Proteomes" id="UP001597097">
    <property type="component" value="Unassembled WGS sequence"/>
</dbReference>
<name>A0ABW4GPQ9_9ACTN</name>
<reference evidence="2" key="1">
    <citation type="journal article" date="2019" name="Int. J. Syst. Evol. Microbiol.">
        <title>The Global Catalogue of Microorganisms (GCM) 10K type strain sequencing project: providing services to taxonomists for standard genome sequencing and annotation.</title>
        <authorList>
            <consortium name="The Broad Institute Genomics Platform"/>
            <consortium name="The Broad Institute Genome Sequencing Center for Infectious Disease"/>
            <person name="Wu L."/>
            <person name="Ma J."/>
        </authorList>
    </citation>
    <scope>NUCLEOTIDE SEQUENCE [LARGE SCALE GENOMIC DNA]</scope>
    <source>
        <strain evidence="2">CGMCC 1.15399</strain>
    </source>
</reference>
<sequence length="323" mass="36265">MSLRVGDLVEIRSEAEILATLDERGELDGLPFMPEMLKFCGQRLTVHKVAHKLCDTLTKTGLRRMDSAVHLLGARCDGSAHGGCQTACSMYWKQAWIKRVAADELPSHAVPDSRLLPLLEINSRKPPAEDGAERYACQATELLRAAPVPLPMADLGQFVADVRTRNVGVLRTLQATGIGLYNRFQHLARRKIPRALRIKDGRPWGQMKGSVRGRTPVQTLNLQPGELVRVRSRQEILDTVNEDLSNRGMNFDAELARHCGRTARVRARVDRCIDEPSGRMLEMKTPCIVLEGVVCEGVHSLNCPREFFPFWREIWLERVADGE</sequence>
<comment type="caution">
    <text evidence="1">The sequence shown here is derived from an EMBL/GenBank/DDBJ whole genome shotgun (WGS) entry which is preliminary data.</text>
</comment>
<proteinExistence type="predicted"/>
<evidence type="ECO:0000313" key="2">
    <source>
        <dbReference type="Proteomes" id="UP001597097"/>
    </source>
</evidence>
<keyword evidence="2" id="KW-1185">Reference proteome</keyword>
<dbReference type="RefSeq" id="WP_219529240.1">
    <property type="nucleotide sequence ID" value="NZ_JAHKRM010000006.1"/>
</dbReference>
<dbReference type="EMBL" id="JBHUCM010000044">
    <property type="protein sequence ID" value="MFD1544488.1"/>
    <property type="molecule type" value="Genomic_DNA"/>
</dbReference>
<protein>
    <submittedName>
        <fullName evidence="1">Uncharacterized protein</fullName>
    </submittedName>
</protein>
<organism evidence="1 2">
    <name type="scientific">Nonomuraea guangzhouensis</name>
    <dbReference type="NCBI Taxonomy" id="1291555"/>
    <lineage>
        <taxon>Bacteria</taxon>
        <taxon>Bacillati</taxon>
        <taxon>Actinomycetota</taxon>
        <taxon>Actinomycetes</taxon>
        <taxon>Streptosporangiales</taxon>
        <taxon>Streptosporangiaceae</taxon>
        <taxon>Nonomuraea</taxon>
    </lineage>
</organism>